<name>A0A653CGE6_CALMS</name>
<gene>
    <name evidence="1" type="ORF">CALMAC_LOCUS8896</name>
</gene>
<sequence>PDIEHGELKGFGWTKVNLWIYANTWGIYSEDVIIDLLDTPSFCFSLLIDVTGIPVEFPMALNAITKYPTVRFGYLPYGFSNISRNITMVNTSCIPIHIIWHVFLSTEKDDSDETNYKFNLFCDVIDGTIDKKQCKLILTKRGYGVETTEFLKIIPEEMDVEAHSSTIIKLEMNSRYFGNQTKPMDVTCFVLGSIHLKEEYRKKPNYYYRKIGSGESIVRFQVLAHLELPLLSTDLRKDDASIYMYANEVIFEQKYFYWSDVIFRNQNLSICDIHITIDEPFYLPDSHNTTKKDRIRKCTVCPLDVLKVRVMCYVDHQQILNLSKSVYPEVSGKEEHENKDDNDILCKVEDDFSNCIDVENKVIKLCKNLKIYHNNKLTEMLAIHLFIYYPHIEVKPNTCSFGNVVLGTTRKSMVTVFNLTGYPVSFEITKSKTAKEFYFTPHYGKIEGSTGVNKRSINVFVYFTPSDCRSYVESFRIVTNIPQYFIEIPLRATGTVNEKDDIEYKI</sequence>
<organism evidence="1 2">
    <name type="scientific">Callosobruchus maculatus</name>
    <name type="common">Southern cowpea weevil</name>
    <name type="synonym">Pulse bruchid</name>
    <dbReference type="NCBI Taxonomy" id="64391"/>
    <lineage>
        <taxon>Eukaryota</taxon>
        <taxon>Metazoa</taxon>
        <taxon>Ecdysozoa</taxon>
        <taxon>Arthropoda</taxon>
        <taxon>Hexapoda</taxon>
        <taxon>Insecta</taxon>
        <taxon>Pterygota</taxon>
        <taxon>Neoptera</taxon>
        <taxon>Endopterygota</taxon>
        <taxon>Coleoptera</taxon>
        <taxon>Polyphaga</taxon>
        <taxon>Cucujiformia</taxon>
        <taxon>Chrysomeloidea</taxon>
        <taxon>Chrysomelidae</taxon>
        <taxon>Bruchinae</taxon>
        <taxon>Bruchini</taxon>
        <taxon>Callosobruchus</taxon>
    </lineage>
</organism>
<evidence type="ECO:0000313" key="1">
    <source>
        <dbReference type="EMBL" id="VEN46991.1"/>
    </source>
</evidence>
<protein>
    <recommendedName>
        <fullName evidence="3">MSP domain-containing protein</fullName>
    </recommendedName>
</protein>
<accession>A0A653CGE6</accession>
<feature type="non-terminal residue" evidence="1">
    <location>
        <position position="1"/>
    </location>
</feature>
<dbReference type="GO" id="GO:0005929">
    <property type="term" value="C:cilium"/>
    <property type="evidence" value="ECO:0007669"/>
    <property type="project" value="TreeGrafter"/>
</dbReference>
<dbReference type="GO" id="GO:0015631">
    <property type="term" value="F:tubulin binding"/>
    <property type="evidence" value="ECO:0007669"/>
    <property type="project" value="TreeGrafter"/>
</dbReference>
<keyword evidence="2" id="KW-1185">Reference proteome</keyword>
<evidence type="ECO:0000313" key="2">
    <source>
        <dbReference type="Proteomes" id="UP000410492"/>
    </source>
</evidence>
<dbReference type="PANTHER" id="PTHR46348">
    <property type="entry name" value="DELETED IN LUNG AND ESOPHAGEAL CANCER PROTEIN 1"/>
    <property type="match status" value="1"/>
</dbReference>
<dbReference type="EMBL" id="CAACVG010007772">
    <property type="protein sequence ID" value="VEN46991.1"/>
    <property type="molecule type" value="Genomic_DNA"/>
</dbReference>
<dbReference type="AlphaFoldDB" id="A0A653CGE6"/>
<dbReference type="PANTHER" id="PTHR46348:SF1">
    <property type="entry name" value="DELETED IN LUNG AND ESOPHAGEAL CANCER PROTEIN 1"/>
    <property type="match status" value="1"/>
</dbReference>
<reference evidence="1 2" key="1">
    <citation type="submission" date="2019-01" db="EMBL/GenBank/DDBJ databases">
        <authorList>
            <person name="Sayadi A."/>
        </authorList>
    </citation>
    <scope>NUCLEOTIDE SEQUENCE [LARGE SCALE GENOMIC DNA]</scope>
</reference>
<evidence type="ECO:0008006" key="3">
    <source>
        <dbReference type="Google" id="ProtNLM"/>
    </source>
</evidence>
<dbReference type="InterPro" id="IPR033304">
    <property type="entry name" value="DLEC1"/>
</dbReference>
<dbReference type="GO" id="GO:0008285">
    <property type="term" value="P:negative regulation of cell population proliferation"/>
    <property type="evidence" value="ECO:0007669"/>
    <property type="project" value="InterPro"/>
</dbReference>
<proteinExistence type="predicted"/>
<dbReference type="Proteomes" id="UP000410492">
    <property type="component" value="Unassembled WGS sequence"/>
</dbReference>
<dbReference type="GO" id="GO:0005737">
    <property type="term" value="C:cytoplasm"/>
    <property type="evidence" value="ECO:0007669"/>
    <property type="project" value="TreeGrafter"/>
</dbReference>
<dbReference type="OrthoDB" id="2115465at2759"/>
<dbReference type="Gene3D" id="2.60.40.10">
    <property type="entry name" value="Immunoglobulins"/>
    <property type="match status" value="1"/>
</dbReference>
<dbReference type="InterPro" id="IPR013783">
    <property type="entry name" value="Ig-like_fold"/>
</dbReference>